<evidence type="ECO:0000313" key="4">
    <source>
        <dbReference type="EMBL" id="MFC3321291.1"/>
    </source>
</evidence>
<dbReference type="Gene3D" id="3.20.20.70">
    <property type="entry name" value="Aldolase class I"/>
    <property type="match status" value="1"/>
</dbReference>
<evidence type="ECO:0000256" key="2">
    <source>
        <dbReference type="ARBA" id="ARBA00023239"/>
    </source>
</evidence>
<dbReference type="Proteomes" id="UP001595648">
    <property type="component" value="Unassembled WGS sequence"/>
</dbReference>
<sequence>MSSQSVSGQKLTGIIPPITMPFDADGNLIPGAIAEQVDFMIERGVDGMVAGGSTGEGHTLNDVDFTASMKAVHDAIDGRVPFLAGLIINSTRSAIERARMLKGLNIAAMQVTPVHYLFKPNEDATVQHFRTIWEETGIPIIIYNVVPWNYLSSDLMLRIMDEVPGVIGMKQSAGDLKLVSDLLHRLKPENVVLTGTDALLYPAFSLGVHGAISALTSAVPAVTAKLWNLVRTGDHKAALDLHHRLADLWDALPHDNLPACVKYCQHRQGLALHLPRAPMSPVSDSQKGRINEALQALLA</sequence>
<dbReference type="PANTHER" id="PTHR12128:SF66">
    <property type="entry name" value="4-HYDROXY-2-OXOGLUTARATE ALDOLASE, MITOCHONDRIAL"/>
    <property type="match status" value="1"/>
</dbReference>
<dbReference type="RefSeq" id="WP_378977534.1">
    <property type="nucleotide sequence ID" value="NZ_JBHRVD010000001.1"/>
</dbReference>
<accession>A0ABV7MK31</accession>
<protein>
    <submittedName>
        <fullName evidence="4">Dihydrodipicolinate synthase family protein</fullName>
    </submittedName>
</protein>
<keyword evidence="5" id="KW-1185">Reference proteome</keyword>
<reference evidence="5" key="1">
    <citation type="journal article" date="2019" name="Int. J. Syst. Evol. Microbiol.">
        <title>The Global Catalogue of Microorganisms (GCM) 10K type strain sequencing project: providing services to taxonomists for standard genome sequencing and annotation.</title>
        <authorList>
            <consortium name="The Broad Institute Genomics Platform"/>
            <consortium name="The Broad Institute Genome Sequencing Center for Infectious Disease"/>
            <person name="Wu L."/>
            <person name="Ma J."/>
        </authorList>
    </citation>
    <scope>NUCLEOTIDE SEQUENCE [LARGE SCALE GENOMIC DNA]</scope>
    <source>
        <strain evidence="5">ICMP 19515</strain>
    </source>
</reference>
<name>A0ABV7MK31_9HYPH</name>
<comment type="caution">
    <text evidence="4">The sequence shown here is derived from an EMBL/GenBank/DDBJ whole genome shotgun (WGS) entry which is preliminary data.</text>
</comment>
<dbReference type="SMART" id="SM01130">
    <property type="entry name" value="DHDPS"/>
    <property type="match status" value="1"/>
</dbReference>
<dbReference type="InterPro" id="IPR002220">
    <property type="entry name" value="DapA-like"/>
</dbReference>
<comment type="similarity">
    <text evidence="1 3">Belongs to the DapA family.</text>
</comment>
<evidence type="ECO:0000256" key="1">
    <source>
        <dbReference type="ARBA" id="ARBA00007592"/>
    </source>
</evidence>
<keyword evidence="2 3" id="KW-0456">Lyase</keyword>
<proteinExistence type="inferred from homology"/>
<evidence type="ECO:0000313" key="5">
    <source>
        <dbReference type="Proteomes" id="UP001595648"/>
    </source>
</evidence>
<gene>
    <name evidence="4" type="ORF">ACFOJ9_05775</name>
</gene>
<organism evidence="4 5">
    <name type="scientific">Mesorhizobium cantuariense</name>
    <dbReference type="NCBI Taxonomy" id="1300275"/>
    <lineage>
        <taxon>Bacteria</taxon>
        <taxon>Pseudomonadati</taxon>
        <taxon>Pseudomonadota</taxon>
        <taxon>Alphaproteobacteria</taxon>
        <taxon>Hyphomicrobiales</taxon>
        <taxon>Phyllobacteriaceae</taxon>
        <taxon>Mesorhizobium</taxon>
    </lineage>
</organism>
<dbReference type="PANTHER" id="PTHR12128">
    <property type="entry name" value="DIHYDRODIPICOLINATE SYNTHASE"/>
    <property type="match status" value="1"/>
</dbReference>
<dbReference type="SUPFAM" id="SSF51569">
    <property type="entry name" value="Aldolase"/>
    <property type="match status" value="1"/>
</dbReference>
<dbReference type="EMBL" id="JBHRVD010000001">
    <property type="protein sequence ID" value="MFC3321291.1"/>
    <property type="molecule type" value="Genomic_DNA"/>
</dbReference>
<dbReference type="CDD" id="cd00408">
    <property type="entry name" value="DHDPS-like"/>
    <property type="match status" value="1"/>
</dbReference>
<dbReference type="Pfam" id="PF00701">
    <property type="entry name" value="DHDPS"/>
    <property type="match status" value="1"/>
</dbReference>
<dbReference type="InterPro" id="IPR013785">
    <property type="entry name" value="Aldolase_TIM"/>
</dbReference>
<evidence type="ECO:0000256" key="3">
    <source>
        <dbReference type="PIRNR" id="PIRNR001365"/>
    </source>
</evidence>
<dbReference type="PRINTS" id="PR00146">
    <property type="entry name" value="DHPICSNTHASE"/>
</dbReference>
<dbReference type="PIRSF" id="PIRSF001365">
    <property type="entry name" value="DHDPS"/>
    <property type="match status" value="1"/>
</dbReference>